<feature type="region of interest" description="Disordered" evidence="1">
    <location>
        <begin position="14"/>
        <end position="104"/>
    </location>
</feature>
<feature type="compositionally biased region" description="Polar residues" evidence="1">
    <location>
        <begin position="165"/>
        <end position="179"/>
    </location>
</feature>
<comment type="caution">
    <text evidence="2">The sequence shown here is derived from an EMBL/GenBank/DDBJ whole genome shotgun (WGS) entry which is preliminary data.</text>
</comment>
<sequence>MPLITSKKTVPKASAFVWDSFPPPPPEAGDWQPDPDSVPKAGNLPDPRFNRDPEQDRRSKSYRKEAKMYGQALSEISLSPSTKGSSLGRGLGQWPAPAASSTGYPKDFMQNVKPTSPSLESIKVLEISRKHRSISTEPTPPVAGPPKGTMELMPAPNYRRPEVPVSSTRKSASPTKSLSSGWKASIEKAITEDERKLDVLVDTTTTFRPEGVRKKSIPPHLRSKSGEGKTIPLISSAQSFNPSLNPRAKAYEVMAWEMASADSGIEHVKHGLHIQQDILGRSVVKQPIPDDNPFATPNARATPDHGTKLRIMLIRAMEHELDLEKVAPERQLMAMQRAELDRYYDKVCSAHQQWWKATRNT</sequence>
<feature type="compositionally biased region" description="Basic and acidic residues" evidence="1">
    <location>
        <begin position="48"/>
        <end position="67"/>
    </location>
</feature>
<evidence type="ECO:0000256" key="1">
    <source>
        <dbReference type="SAM" id="MobiDB-lite"/>
    </source>
</evidence>
<feature type="region of interest" description="Disordered" evidence="1">
    <location>
        <begin position="131"/>
        <end position="179"/>
    </location>
</feature>
<proteinExistence type="predicted"/>
<dbReference type="GeneID" id="62208011"/>
<evidence type="ECO:0000313" key="2">
    <source>
        <dbReference type="EMBL" id="KAF7672276.1"/>
    </source>
</evidence>
<evidence type="ECO:0000313" key="3">
    <source>
        <dbReference type="Proteomes" id="UP000596902"/>
    </source>
</evidence>
<dbReference type="AlphaFoldDB" id="A0A8H7AVC6"/>
<feature type="compositionally biased region" description="Polar residues" evidence="1">
    <location>
        <begin position="74"/>
        <end position="85"/>
    </location>
</feature>
<reference evidence="2" key="1">
    <citation type="submission" date="2020-01" db="EMBL/GenBank/DDBJ databases">
        <authorList>
            <person name="Feng Z.H.Z."/>
        </authorList>
    </citation>
    <scope>NUCLEOTIDE SEQUENCE</scope>
    <source>
        <strain evidence="2">CBS107.38</strain>
    </source>
</reference>
<organism evidence="2 3">
    <name type="scientific">Alternaria burnsii</name>
    <dbReference type="NCBI Taxonomy" id="1187904"/>
    <lineage>
        <taxon>Eukaryota</taxon>
        <taxon>Fungi</taxon>
        <taxon>Dikarya</taxon>
        <taxon>Ascomycota</taxon>
        <taxon>Pezizomycotina</taxon>
        <taxon>Dothideomycetes</taxon>
        <taxon>Pleosporomycetidae</taxon>
        <taxon>Pleosporales</taxon>
        <taxon>Pleosporineae</taxon>
        <taxon>Pleosporaceae</taxon>
        <taxon>Alternaria</taxon>
        <taxon>Alternaria sect. Alternaria</taxon>
    </lineage>
</organism>
<dbReference type="RefSeq" id="XP_038782634.1">
    <property type="nucleotide sequence ID" value="XM_038934833.1"/>
</dbReference>
<gene>
    <name evidence="2" type="ORF">GT037_009786</name>
</gene>
<keyword evidence="3" id="KW-1185">Reference proteome</keyword>
<dbReference type="EMBL" id="JAAABM010000017">
    <property type="protein sequence ID" value="KAF7672276.1"/>
    <property type="molecule type" value="Genomic_DNA"/>
</dbReference>
<reference evidence="2" key="2">
    <citation type="submission" date="2020-08" db="EMBL/GenBank/DDBJ databases">
        <title>Draft Genome Sequence of Cumin Blight Pathogen Alternaria burnsii.</title>
        <authorList>
            <person name="Feng Z."/>
        </authorList>
    </citation>
    <scope>NUCLEOTIDE SEQUENCE</scope>
    <source>
        <strain evidence="2">CBS107.38</strain>
    </source>
</reference>
<dbReference type="Proteomes" id="UP000596902">
    <property type="component" value="Unassembled WGS sequence"/>
</dbReference>
<protein>
    <submittedName>
        <fullName evidence="2">Uncharacterized protein</fullName>
    </submittedName>
</protein>
<accession>A0A8H7AVC6</accession>
<dbReference type="OrthoDB" id="3799274at2759"/>
<name>A0A8H7AVC6_9PLEO</name>